<comment type="caution">
    <text evidence="1">The sequence shown here is derived from an EMBL/GenBank/DDBJ whole genome shotgun (WGS) entry which is preliminary data.</text>
</comment>
<protein>
    <submittedName>
        <fullName evidence="1">Uncharacterized protein</fullName>
    </submittedName>
</protein>
<name>A0ABW0MTV0_9BURK</name>
<dbReference type="Proteomes" id="UP001596101">
    <property type="component" value="Unassembled WGS sequence"/>
</dbReference>
<gene>
    <name evidence="1" type="ORF">ACFPQ5_23240</name>
</gene>
<dbReference type="RefSeq" id="WP_379761271.1">
    <property type="nucleotide sequence ID" value="NZ_JBHSMR010000014.1"/>
</dbReference>
<accession>A0ABW0MTV0</accession>
<evidence type="ECO:0000313" key="2">
    <source>
        <dbReference type="Proteomes" id="UP001596101"/>
    </source>
</evidence>
<dbReference type="EMBL" id="JBHSMR010000014">
    <property type="protein sequence ID" value="MFC5481120.1"/>
    <property type="molecule type" value="Genomic_DNA"/>
</dbReference>
<reference evidence="2" key="1">
    <citation type="journal article" date="2019" name="Int. J. Syst. Evol. Microbiol.">
        <title>The Global Catalogue of Microorganisms (GCM) 10K type strain sequencing project: providing services to taxonomists for standard genome sequencing and annotation.</title>
        <authorList>
            <consortium name="The Broad Institute Genomics Platform"/>
            <consortium name="The Broad Institute Genome Sequencing Center for Infectious Disease"/>
            <person name="Wu L."/>
            <person name="Ma J."/>
        </authorList>
    </citation>
    <scope>NUCLEOTIDE SEQUENCE [LARGE SCALE GENOMIC DNA]</scope>
    <source>
        <strain evidence="2">CCUG 43111</strain>
    </source>
</reference>
<keyword evidence="2" id="KW-1185">Reference proteome</keyword>
<evidence type="ECO:0000313" key="1">
    <source>
        <dbReference type="EMBL" id="MFC5481120.1"/>
    </source>
</evidence>
<organism evidence="1 2">
    <name type="scientific">Massilia suwonensis</name>
    <dbReference type="NCBI Taxonomy" id="648895"/>
    <lineage>
        <taxon>Bacteria</taxon>
        <taxon>Pseudomonadati</taxon>
        <taxon>Pseudomonadota</taxon>
        <taxon>Betaproteobacteria</taxon>
        <taxon>Burkholderiales</taxon>
        <taxon>Oxalobacteraceae</taxon>
        <taxon>Telluria group</taxon>
        <taxon>Massilia</taxon>
    </lineage>
</organism>
<proteinExistence type="predicted"/>
<sequence>MPLYPIFLDLLSKASHALGFETIDRFPPNHPYARTHWDRAWFDIASDLKPEAIERALCVSIANTPSVFAHIANPTPAMQRTLLGVIDTRLRRSPGAPPLDLVALLIEAYRSPYTIEARPGLRAAIEATREQDMRERIHATLAFLGAMPAAFDVIDLN</sequence>